<dbReference type="Proteomes" id="UP000035661">
    <property type="component" value="Chromosome"/>
</dbReference>
<keyword evidence="9" id="KW-1185">Reference proteome</keyword>
<dbReference type="GO" id="GO:0046933">
    <property type="term" value="F:proton-transporting ATP synthase activity, rotational mechanism"/>
    <property type="evidence" value="ECO:0007669"/>
    <property type="project" value="UniProtKB-UniRule"/>
</dbReference>
<dbReference type="PATRIC" id="fig|743698.3.peg.120"/>
<dbReference type="InterPro" id="IPR026015">
    <property type="entry name" value="ATP_synth_OSCP/delta_N_sf"/>
</dbReference>
<dbReference type="HAMAP" id="MF_01416">
    <property type="entry name" value="ATP_synth_delta_bact"/>
    <property type="match status" value="1"/>
</dbReference>
<comment type="similarity">
    <text evidence="7">Belongs to the ATPase delta chain family.</text>
</comment>
<evidence type="ECO:0000313" key="9">
    <source>
        <dbReference type="Proteomes" id="UP000035661"/>
    </source>
</evidence>
<reference evidence="8 9" key="1">
    <citation type="journal article" date="2015" name="Genome Biol. Evol.">
        <title>Found and Lost: The Fates of Horizontally Acquired Genes in Arthropod-Symbiotic Spiroplasma.</title>
        <authorList>
            <person name="Lo W.S."/>
            <person name="Gasparich G.E."/>
            <person name="Kuo C.H."/>
        </authorList>
    </citation>
    <scope>NUCLEOTIDE SEQUENCE [LARGE SCALE GENOMIC DNA]</scope>
    <source>
        <strain evidence="9">TDA-040725-5</strain>
    </source>
</reference>
<dbReference type="GO" id="GO:0005886">
    <property type="term" value="C:plasma membrane"/>
    <property type="evidence" value="ECO:0007669"/>
    <property type="project" value="UniProtKB-SubCell"/>
</dbReference>
<keyword evidence="3 7" id="KW-0375">Hydrogen ion transport</keyword>
<evidence type="ECO:0000256" key="6">
    <source>
        <dbReference type="ARBA" id="ARBA00023310"/>
    </source>
</evidence>
<keyword evidence="5 7" id="KW-0472">Membrane</keyword>
<keyword evidence="7" id="KW-0139">CF(1)</keyword>
<evidence type="ECO:0000256" key="1">
    <source>
        <dbReference type="ARBA" id="ARBA00004370"/>
    </source>
</evidence>
<dbReference type="KEGG" id="seri:SERIO_v1c01180"/>
<dbReference type="STRING" id="315358.SERIO_v1c01180"/>
<evidence type="ECO:0000256" key="4">
    <source>
        <dbReference type="ARBA" id="ARBA00023065"/>
    </source>
</evidence>
<evidence type="ECO:0000256" key="7">
    <source>
        <dbReference type="HAMAP-Rule" id="MF_01416"/>
    </source>
</evidence>
<dbReference type="RefSeq" id="WP_047790991.1">
    <property type="nucleotide sequence ID" value="NZ_CP011856.1"/>
</dbReference>
<dbReference type="InterPro" id="IPR000711">
    <property type="entry name" value="ATPase_OSCP/dsu"/>
</dbReference>
<dbReference type="AlphaFoldDB" id="A0A0H3XHG9"/>
<keyword evidence="4 7" id="KW-0406">Ion transport</keyword>
<comment type="subcellular location">
    <subcellularLocation>
        <location evidence="7">Cell membrane</location>
        <topology evidence="7">Peripheral membrane protein</topology>
    </subcellularLocation>
    <subcellularLocation>
        <location evidence="1">Membrane</location>
    </subcellularLocation>
</comment>
<dbReference type="PRINTS" id="PR00125">
    <property type="entry name" value="ATPASEDELTA"/>
</dbReference>
<dbReference type="EMBL" id="CP011856">
    <property type="protein sequence ID" value="AKM53715.1"/>
    <property type="molecule type" value="Genomic_DNA"/>
</dbReference>
<proteinExistence type="inferred from homology"/>
<dbReference type="NCBIfam" id="TIGR01145">
    <property type="entry name" value="ATP_synt_delta"/>
    <property type="match status" value="1"/>
</dbReference>
<keyword evidence="7" id="KW-1003">Cell membrane</keyword>
<dbReference type="SUPFAM" id="SSF47928">
    <property type="entry name" value="N-terminal domain of the delta subunit of the F1F0-ATP synthase"/>
    <property type="match status" value="1"/>
</dbReference>
<evidence type="ECO:0000256" key="3">
    <source>
        <dbReference type="ARBA" id="ARBA00022781"/>
    </source>
</evidence>
<dbReference type="Pfam" id="PF00213">
    <property type="entry name" value="OSCP"/>
    <property type="match status" value="1"/>
</dbReference>
<keyword evidence="6 7" id="KW-0066">ATP synthesis</keyword>
<organism evidence="8 9">
    <name type="scientific">Spiroplasma eriocheiris</name>
    <dbReference type="NCBI Taxonomy" id="315358"/>
    <lineage>
        <taxon>Bacteria</taxon>
        <taxon>Bacillati</taxon>
        <taxon>Mycoplasmatota</taxon>
        <taxon>Mollicutes</taxon>
        <taxon>Entomoplasmatales</taxon>
        <taxon>Spiroplasmataceae</taxon>
        <taxon>Spiroplasma</taxon>
    </lineage>
</organism>
<dbReference type="PANTHER" id="PTHR11910">
    <property type="entry name" value="ATP SYNTHASE DELTA CHAIN"/>
    <property type="match status" value="1"/>
</dbReference>
<gene>
    <name evidence="7 8" type="primary">atpH</name>
    <name evidence="8" type="ORF">SERIO_v1c01180</name>
</gene>
<name>A0A0H3XHG9_9MOLU</name>
<dbReference type="GO" id="GO:0045259">
    <property type="term" value="C:proton-transporting ATP synthase complex"/>
    <property type="evidence" value="ECO:0007669"/>
    <property type="project" value="UniProtKB-KW"/>
</dbReference>
<evidence type="ECO:0000313" key="8">
    <source>
        <dbReference type="EMBL" id="AKM53715.1"/>
    </source>
</evidence>
<dbReference type="NCBIfam" id="NF009975">
    <property type="entry name" value="PRK13436.1"/>
    <property type="match status" value="1"/>
</dbReference>
<evidence type="ECO:0000256" key="5">
    <source>
        <dbReference type="ARBA" id="ARBA00023136"/>
    </source>
</evidence>
<comment type="function">
    <text evidence="7">This protein is part of the stalk that links CF(0) to CF(1). It either transmits conformational changes from CF(0) to CF(1) or is implicated in proton conduction.</text>
</comment>
<comment type="function">
    <text evidence="7">F(1)F(0) ATP synthase produces ATP from ADP in the presence of a proton or sodium gradient. F-type ATPases consist of two structural domains, F(1) containing the extramembraneous catalytic core and F(0) containing the membrane proton channel, linked together by a central stalk and a peripheral stalk. During catalysis, ATP synthesis in the catalytic domain of F(1) is coupled via a rotary mechanism of the central stalk subunits to proton translocation.</text>
</comment>
<reference evidence="9" key="2">
    <citation type="submission" date="2015-06" db="EMBL/GenBank/DDBJ databases">
        <title>Complete genome sequence of Spiroplasma eriocheiris TDA-040725-5 (DSM 21848).</title>
        <authorList>
            <person name="Lo W.-S."/>
            <person name="Kuo C.-H."/>
        </authorList>
    </citation>
    <scope>NUCLEOTIDE SEQUENCE [LARGE SCALE GENOMIC DNA]</scope>
    <source>
        <strain evidence="9">TDA-040725-5</strain>
    </source>
</reference>
<evidence type="ECO:0000256" key="2">
    <source>
        <dbReference type="ARBA" id="ARBA00022448"/>
    </source>
</evidence>
<dbReference type="Gene3D" id="1.10.520.20">
    <property type="entry name" value="N-terminal domain of the delta subunit of the F1F0-ATP synthase"/>
    <property type="match status" value="1"/>
</dbReference>
<accession>A0A0H3XHG9</accession>
<protein>
    <recommendedName>
        <fullName evidence="7">ATP synthase subunit delta</fullName>
    </recommendedName>
    <alternativeName>
        <fullName evidence="7">ATP synthase F(1) sector subunit delta</fullName>
    </alternativeName>
    <alternativeName>
        <fullName evidence="7">F-type ATPase subunit delta</fullName>
        <shortName evidence="7">F-ATPase subunit delta</shortName>
    </alternativeName>
</protein>
<keyword evidence="2 7" id="KW-0813">Transport</keyword>
<sequence>MIVSQKFIENYAVALLELAVENKKIDEYLKTANVIIDLFKEYPDYIKMLSNTYESKEERKVLLSKVFKGKIEADILHALYLLIDRESFYAVRLIFKHLRKLINERNDVQYGNVYSVEPLTQEQIKRIQDKLIKKFGYNIELVNKIVPNLIGGVKVKIKHEIIDGTLAGQLKTMKEKALGNK</sequence>